<dbReference type="OrthoDB" id="1711274at2759"/>
<dbReference type="Proteomes" id="UP000593576">
    <property type="component" value="Unassembled WGS sequence"/>
</dbReference>
<proteinExistence type="predicted"/>
<evidence type="ECO:0000313" key="2">
    <source>
        <dbReference type="Proteomes" id="UP000593576"/>
    </source>
</evidence>
<name>A0A7J9LGR0_GOSSC</name>
<accession>A0A7J9LGR0</accession>
<organism evidence="1 2">
    <name type="scientific">Gossypium schwendimanii</name>
    <name type="common">Cotton</name>
    <dbReference type="NCBI Taxonomy" id="34291"/>
    <lineage>
        <taxon>Eukaryota</taxon>
        <taxon>Viridiplantae</taxon>
        <taxon>Streptophyta</taxon>
        <taxon>Embryophyta</taxon>
        <taxon>Tracheophyta</taxon>
        <taxon>Spermatophyta</taxon>
        <taxon>Magnoliopsida</taxon>
        <taxon>eudicotyledons</taxon>
        <taxon>Gunneridae</taxon>
        <taxon>Pentapetalae</taxon>
        <taxon>rosids</taxon>
        <taxon>malvids</taxon>
        <taxon>Malvales</taxon>
        <taxon>Malvaceae</taxon>
        <taxon>Malvoideae</taxon>
        <taxon>Gossypium</taxon>
    </lineage>
</organism>
<sequence>MNFSQLLEGTQITRCSLLHRLWLKWSALIHEPGFLVSYQLIWAWKTGIGTQLLVTNKRALRLQFLTYCQGWSIEIVRGTCLQIGQGGS</sequence>
<protein>
    <submittedName>
        <fullName evidence="1">Uncharacterized protein</fullName>
    </submittedName>
</protein>
<keyword evidence="2" id="KW-1185">Reference proteome</keyword>
<dbReference type="AlphaFoldDB" id="A0A7J9LGR0"/>
<evidence type="ECO:0000313" key="1">
    <source>
        <dbReference type="EMBL" id="MBA0857975.1"/>
    </source>
</evidence>
<comment type="caution">
    <text evidence="1">The sequence shown here is derived from an EMBL/GenBank/DDBJ whole genome shotgun (WGS) entry which is preliminary data.</text>
</comment>
<reference evidence="1 2" key="1">
    <citation type="journal article" date="2019" name="Genome Biol. Evol.">
        <title>Insights into the evolution of the New World diploid cottons (Gossypium, subgenus Houzingenia) based on genome sequencing.</title>
        <authorList>
            <person name="Grover C.E."/>
            <person name="Arick M.A. 2nd"/>
            <person name="Thrash A."/>
            <person name="Conover J.L."/>
            <person name="Sanders W.S."/>
            <person name="Peterson D.G."/>
            <person name="Frelichowski J.E."/>
            <person name="Scheffler J.A."/>
            <person name="Scheffler B.E."/>
            <person name="Wendel J.F."/>
        </authorList>
    </citation>
    <scope>NUCLEOTIDE SEQUENCE [LARGE SCALE GENOMIC DNA]</scope>
    <source>
        <strain evidence="1">1</strain>
        <tissue evidence="1">Leaf</tissue>
    </source>
</reference>
<dbReference type="EMBL" id="JABFAF010000006">
    <property type="protein sequence ID" value="MBA0857975.1"/>
    <property type="molecule type" value="Genomic_DNA"/>
</dbReference>
<gene>
    <name evidence="1" type="ORF">Goshw_019742</name>
</gene>